<name>E0Y2B0_9PROT</name>
<evidence type="ECO:0000313" key="1">
    <source>
        <dbReference type="EMBL" id="ADI20801.1"/>
    </source>
</evidence>
<accession>E0Y2B0</accession>
<reference evidence="1" key="1">
    <citation type="journal article" date="2011" name="Environ. Microbiol.">
        <title>Time-series analyses of Monterey Bay coastal microbial picoplankton using a 'genome proxy' microarray.</title>
        <authorList>
            <person name="Rich V.I."/>
            <person name="Pham V.D."/>
            <person name="Eppley J."/>
            <person name="Shi Y."/>
            <person name="DeLong E.F."/>
        </authorList>
    </citation>
    <scope>NUCLEOTIDE SEQUENCE</scope>
</reference>
<sequence>MYREGRKVASGLAVLVWRWIPETRTKLIILLTPSATLKWDSLARE</sequence>
<protein>
    <submittedName>
        <fullName evidence="1">Uncharacterized protein</fullName>
    </submittedName>
</protein>
<dbReference type="EMBL" id="GU474947">
    <property type="protein sequence ID" value="ADI20801.1"/>
    <property type="molecule type" value="Genomic_DNA"/>
</dbReference>
<organism evidence="1">
    <name type="scientific">uncultured alpha proteobacterium EF100_102A06</name>
    <dbReference type="NCBI Taxonomy" id="710799"/>
    <lineage>
        <taxon>Bacteria</taxon>
        <taxon>Pseudomonadati</taxon>
        <taxon>Pseudomonadota</taxon>
        <taxon>Alphaproteobacteria</taxon>
        <taxon>environmental samples</taxon>
    </lineage>
</organism>
<proteinExistence type="predicted"/>
<dbReference type="AlphaFoldDB" id="E0Y2B0"/>